<evidence type="ECO:0000313" key="4">
    <source>
        <dbReference type="EMBL" id="GEK23188.1"/>
    </source>
</evidence>
<dbReference type="OrthoDB" id="9795789at2"/>
<evidence type="ECO:0000256" key="2">
    <source>
        <dbReference type="ARBA" id="ARBA00022777"/>
    </source>
</evidence>
<organism evidence="4 5">
    <name type="scientific">Cellulomonas xylanilytica</name>
    <dbReference type="NCBI Taxonomy" id="233583"/>
    <lineage>
        <taxon>Bacteria</taxon>
        <taxon>Bacillati</taxon>
        <taxon>Actinomycetota</taxon>
        <taxon>Actinomycetes</taxon>
        <taxon>Micrococcales</taxon>
        <taxon>Cellulomonadaceae</taxon>
        <taxon>Cellulomonas</taxon>
    </lineage>
</organism>
<protein>
    <submittedName>
        <fullName evidence="4">Kinase</fullName>
    </submittedName>
</protein>
<name>A0A510V8I9_9CELL</name>
<dbReference type="GO" id="GO:0016301">
    <property type="term" value="F:kinase activity"/>
    <property type="evidence" value="ECO:0007669"/>
    <property type="project" value="UniProtKB-KW"/>
</dbReference>
<keyword evidence="5" id="KW-1185">Reference proteome</keyword>
<proteinExistence type="predicted"/>
<comment type="caution">
    <text evidence="4">The sequence shown here is derived from an EMBL/GenBank/DDBJ whole genome shotgun (WGS) entry which is preliminary data.</text>
</comment>
<sequence>MTALLVCCGLATLDVVQVVDRLPAADEKVVARSLDVTFGGPAANAAATAAALGVRTVLVTALGQGPVADLVRHGLGAAGVEVVDLLDGPGTPAVSTVLVTRGTGERAVVSVNAVGVRDLSGPARRLDVLEGATALLVDGHHLGAAQELAADASVRGVPVLLDGGSWKPGLEGLLAHVDHAVLSADFRLPDGGGDVLRRVADLGPRSVAQSAGGGPVRILVGGPEGRHESVLRPPVVPAEEVVDTLGAGDVLHGATAASLAAGHDVLTALADGVARASESVRHPGALGWVS</sequence>
<dbReference type="PRINTS" id="PR00990">
    <property type="entry name" value="RIBOKINASE"/>
</dbReference>
<evidence type="ECO:0000259" key="3">
    <source>
        <dbReference type="Pfam" id="PF00294"/>
    </source>
</evidence>
<dbReference type="InterPro" id="IPR029056">
    <property type="entry name" value="Ribokinase-like"/>
</dbReference>
<dbReference type="Pfam" id="PF00294">
    <property type="entry name" value="PfkB"/>
    <property type="match status" value="1"/>
</dbReference>
<gene>
    <name evidence="4" type="ORF">CXY01_37080</name>
</gene>
<dbReference type="InterPro" id="IPR002139">
    <property type="entry name" value="Ribo/fructo_kinase"/>
</dbReference>
<dbReference type="SUPFAM" id="SSF53613">
    <property type="entry name" value="Ribokinase-like"/>
    <property type="match status" value="1"/>
</dbReference>
<dbReference type="AlphaFoldDB" id="A0A510V8I9"/>
<dbReference type="EMBL" id="BJUB01000014">
    <property type="protein sequence ID" value="GEK23188.1"/>
    <property type="molecule type" value="Genomic_DNA"/>
</dbReference>
<dbReference type="Proteomes" id="UP000321118">
    <property type="component" value="Unassembled WGS sequence"/>
</dbReference>
<accession>A0A510V8I9</accession>
<dbReference type="Gene3D" id="3.40.1190.20">
    <property type="match status" value="1"/>
</dbReference>
<keyword evidence="2 4" id="KW-0418">Kinase</keyword>
<evidence type="ECO:0000313" key="5">
    <source>
        <dbReference type="Proteomes" id="UP000321118"/>
    </source>
</evidence>
<dbReference type="PANTHER" id="PTHR42774:SF3">
    <property type="entry name" value="KETOHEXOKINASE"/>
    <property type="match status" value="1"/>
</dbReference>
<dbReference type="PANTHER" id="PTHR42774">
    <property type="entry name" value="PHOSPHOTRANSFERASE SYSTEM TRANSPORT PROTEIN"/>
    <property type="match status" value="1"/>
</dbReference>
<reference evidence="4 5" key="1">
    <citation type="submission" date="2019-07" db="EMBL/GenBank/DDBJ databases">
        <title>Whole genome shotgun sequence of Cellulomonas xylanilytica NBRC 101102.</title>
        <authorList>
            <person name="Hosoyama A."/>
            <person name="Uohara A."/>
            <person name="Ohji S."/>
            <person name="Ichikawa N."/>
        </authorList>
    </citation>
    <scope>NUCLEOTIDE SEQUENCE [LARGE SCALE GENOMIC DNA]</scope>
    <source>
        <strain evidence="4 5">NBRC 101102</strain>
    </source>
</reference>
<dbReference type="InterPro" id="IPR011611">
    <property type="entry name" value="PfkB_dom"/>
</dbReference>
<dbReference type="RefSeq" id="WP_146930565.1">
    <property type="nucleotide sequence ID" value="NZ_BJUB01000014.1"/>
</dbReference>
<keyword evidence="1" id="KW-0808">Transferase</keyword>
<feature type="domain" description="Carbohydrate kinase PfkB" evidence="3">
    <location>
        <begin position="4"/>
        <end position="285"/>
    </location>
</feature>
<dbReference type="InterPro" id="IPR052562">
    <property type="entry name" value="Ketohexokinase-related"/>
</dbReference>
<evidence type="ECO:0000256" key="1">
    <source>
        <dbReference type="ARBA" id="ARBA00022679"/>
    </source>
</evidence>